<keyword evidence="3" id="KW-1185">Reference proteome</keyword>
<reference evidence="2 3" key="1">
    <citation type="submission" date="2021-05" db="EMBL/GenBank/DDBJ databases">
        <title>Genome Assembly of Synthetic Allotetraploid Brassica napus Reveals Homoeologous Exchanges between Subgenomes.</title>
        <authorList>
            <person name="Davis J.T."/>
        </authorList>
    </citation>
    <scope>NUCLEOTIDE SEQUENCE [LARGE SCALE GENOMIC DNA]</scope>
    <source>
        <strain evidence="3">cv. Da-Ae</strain>
        <tissue evidence="2">Seedling</tissue>
    </source>
</reference>
<proteinExistence type="predicted"/>
<name>A0ABQ7Y5M3_BRANA</name>
<evidence type="ECO:0000313" key="2">
    <source>
        <dbReference type="EMBL" id="KAH0863451.1"/>
    </source>
</evidence>
<keyword evidence="1" id="KW-0732">Signal</keyword>
<gene>
    <name evidence="2" type="ORF">HID58_080662</name>
</gene>
<evidence type="ECO:0000313" key="3">
    <source>
        <dbReference type="Proteomes" id="UP000824890"/>
    </source>
</evidence>
<dbReference type="Proteomes" id="UP000824890">
    <property type="component" value="Unassembled WGS sequence"/>
</dbReference>
<organism evidence="2 3">
    <name type="scientific">Brassica napus</name>
    <name type="common">Rape</name>
    <dbReference type="NCBI Taxonomy" id="3708"/>
    <lineage>
        <taxon>Eukaryota</taxon>
        <taxon>Viridiplantae</taxon>
        <taxon>Streptophyta</taxon>
        <taxon>Embryophyta</taxon>
        <taxon>Tracheophyta</taxon>
        <taxon>Spermatophyta</taxon>
        <taxon>Magnoliopsida</taxon>
        <taxon>eudicotyledons</taxon>
        <taxon>Gunneridae</taxon>
        <taxon>Pentapetalae</taxon>
        <taxon>rosids</taxon>
        <taxon>malvids</taxon>
        <taxon>Brassicales</taxon>
        <taxon>Brassicaceae</taxon>
        <taxon>Brassiceae</taxon>
        <taxon>Brassica</taxon>
    </lineage>
</organism>
<evidence type="ECO:0000256" key="1">
    <source>
        <dbReference type="SAM" id="SignalP"/>
    </source>
</evidence>
<dbReference type="EMBL" id="JAGKQM010000018">
    <property type="protein sequence ID" value="KAH0863451.1"/>
    <property type="molecule type" value="Genomic_DNA"/>
</dbReference>
<feature type="chain" id="PRO_5045200779" evidence="1">
    <location>
        <begin position="24"/>
        <end position="267"/>
    </location>
</feature>
<comment type="caution">
    <text evidence="2">The sequence shown here is derived from an EMBL/GenBank/DDBJ whole genome shotgun (WGS) entry which is preliminary data.</text>
</comment>
<protein>
    <submittedName>
        <fullName evidence="2">Uncharacterized protein</fullName>
    </submittedName>
</protein>
<sequence length="267" mass="30026">MMSFHLLLFPLLYNHLSRILCWATSKTLYRRRTSDGHENCSDLRKVPVAVTSHLGQRIKHCKRGINIGLEMLLIYEQVTLQGFISSNRSPRYETRLKPENSTASGISLLPKANLSIASVLSDLDHMSLLLMQTGSCSTYMKILKPNVDSGVIFMLLNGQSFIERPVLDKVKITTTRQSLDHIQTKEGGCNNILQEFYSHCRTPFVLLVTTVNTKLLGGTLSLSSMSSSRVLMNRDVQPTQDYLNWLGCNPYIANLVNAEEVTKAETM</sequence>
<accession>A0ABQ7Y5M3</accession>
<feature type="signal peptide" evidence="1">
    <location>
        <begin position="1"/>
        <end position="23"/>
    </location>
</feature>